<dbReference type="Gene3D" id="3.40.50.790">
    <property type="match status" value="1"/>
</dbReference>
<comment type="caution">
    <text evidence="18">The sequence shown here is derived from an EMBL/GenBank/DDBJ whole genome shotgun (WGS) entry which is preliminary data.</text>
</comment>
<feature type="domain" description="Sec23/Sec24 beta-sandwich" evidence="17">
    <location>
        <begin position="847"/>
        <end position="932"/>
    </location>
</feature>
<dbReference type="GO" id="GO:0030127">
    <property type="term" value="C:COPII vesicle coat"/>
    <property type="evidence" value="ECO:0007669"/>
    <property type="project" value="InterPro"/>
</dbReference>
<dbReference type="Pfam" id="PF04815">
    <property type="entry name" value="Sec23_helical"/>
    <property type="match status" value="1"/>
</dbReference>
<dbReference type="InterPro" id="IPR036175">
    <property type="entry name" value="Sec23/24_helical_dom_sf"/>
</dbReference>
<dbReference type="Pfam" id="PF04810">
    <property type="entry name" value="zf-Sec23_Sec24"/>
    <property type="match status" value="1"/>
</dbReference>
<feature type="compositionally biased region" description="Low complexity" evidence="12">
    <location>
        <begin position="318"/>
        <end position="331"/>
    </location>
</feature>
<accession>A0A8J2SWF0</accession>
<proteinExistence type="inferred from homology"/>
<evidence type="ECO:0000256" key="5">
    <source>
        <dbReference type="ARBA" id="ARBA00022448"/>
    </source>
</evidence>
<dbReference type="InterPro" id="IPR029006">
    <property type="entry name" value="ADF-H/Gelsolin-like_dom_sf"/>
</dbReference>
<feature type="compositionally biased region" description="Polar residues" evidence="12">
    <location>
        <begin position="385"/>
        <end position="394"/>
    </location>
</feature>
<gene>
    <name evidence="18" type="ORF">PECAL_6P03900</name>
</gene>
<keyword evidence="8" id="KW-0931">ER-Golgi transport</keyword>
<evidence type="ECO:0000259" key="17">
    <source>
        <dbReference type="Pfam" id="PF08033"/>
    </source>
</evidence>
<dbReference type="Pfam" id="PF00626">
    <property type="entry name" value="Gelsolin"/>
    <property type="match status" value="1"/>
</dbReference>
<keyword evidence="6" id="KW-0963">Cytoplasm</keyword>
<dbReference type="InterPro" id="IPR012990">
    <property type="entry name" value="Beta-sandwich_Sec23_24"/>
</dbReference>
<name>A0A8J2SWF0_9STRA</name>
<dbReference type="Pfam" id="PF00687">
    <property type="entry name" value="Ribosomal_L1"/>
    <property type="match status" value="1"/>
</dbReference>
<evidence type="ECO:0000256" key="3">
    <source>
        <dbReference type="ARBA" id="ARBA00004586"/>
    </source>
</evidence>
<evidence type="ECO:0000259" key="13">
    <source>
        <dbReference type="Pfam" id="PF00626"/>
    </source>
</evidence>
<evidence type="ECO:0000256" key="4">
    <source>
        <dbReference type="ARBA" id="ARBA00008334"/>
    </source>
</evidence>
<dbReference type="EMBL" id="CAKKNE010000006">
    <property type="protein sequence ID" value="CAH0378792.1"/>
    <property type="molecule type" value="Genomic_DNA"/>
</dbReference>
<keyword evidence="19" id="KW-1185">Reference proteome</keyword>
<dbReference type="InterPro" id="IPR028364">
    <property type="entry name" value="Ribosomal_uL1/biogenesis"/>
</dbReference>
<evidence type="ECO:0000259" key="16">
    <source>
        <dbReference type="Pfam" id="PF04815"/>
    </source>
</evidence>
<dbReference type="OrthoDB" id="49016at2759"/>
<dbReference type="SUPFAM" id="SSF81811">
    <property type="entry name" value="Helical domain of Sec23/24"/>
    <property type="match status" value="1"/>
</dbReference>
<evidence type="ECO:0000259" key="15">
    <source>
        <dbReference type="Pfam" id="PF04811"/>
    </source>
</evidence>
<dbReference type="PANTHER" id="PTHR13803:SF39">
    <property type="entry name" value="SECRETORY 24AB, ISOFORM A"/>
    <property type="match status" value="1"/>
</dbReference>
<dbReference type="Gene3D" id="2.60.40.1670">
    <property type="entry name" value="beta-sandwich domain of Sec23/24"/>
    <property type="match status" value="1"/>
</dbReference>
<feature type="compositionally biased region" description="Pro residues" evidence="12">
    <location>
        <begin position="368"/>
        <end position="378"/>
    </location>
</feature>
<comment type="subcellular location">
    <subcellularLocation>
        <location evidence="2">Cytoplasm</location>
    </subcellularLocation>
    <subcellularLocation>
        <location evidence="3">Endoplasmic reticulum membrane</location>
    </subcellularLocation>
    <subcellularLocation>
        <location evidence="1">Golgi apparatus membrane</location>
    </subcellularLocation>
</comment>
<dbReference type="InterPro" id="IPR007123">
    <property type="entry name" value="Gelsolin-like_dom"/>
</dbReference>
<dbReference type="InterPro" id="IPR036465">
    <property type="entry name" value="vWFA_dom_sf"/>
</dbReference>
<dbReference type="GO" id="GO:0090110">
    <property type="term" value="P:COPII-coated vesicle cargo loading"/>
    <property type="evidence" value="ECO:0007669"/>
    <property type="project" value="TreeGrafter"/>
</dbReference>
<evidence type="ECO:0000259" key="14">
    <source>
        <dbReference type="Pfam" id="PF04810"/>
    </source>
</evidence>
<keyword evidence="9" id="KW-0653">Protein transport</keyword>
<dbReference type="Gene3D" id="2.30.30.380">
    <property type="entry name" value="Zn-finger domain of Sec23/24"/>
    <property type="match status" value="1"/>
</dbReference>
<feature type="domain" description="Zinc finger Sec23/Sec24-type" evidence="14">
    <location>
        <begin position="518"/>
        <end position="556"/>
    </location>
</feature>
<dbReference type="Gene3D" id="1.20.120.730">
    <property type="entry name" value="Sec23/Sec24 helical domain"/>
    <property type="match status" value="1"/>
</dbReference>
<evidence type="ECO:0000256" key="9">
    <source>
        <dbReference type="ARBA" id="ARBA00022927"/>
    </source>
</evidence>
<dbReference type="CDD" id="cd00403">
    <property type="entry name" value="Ribosomal_L1"/>
    <property type="match status" value="1"/>
</dbReference>
<dbReference type="GO" id="GO:0070971">
    <property type="term" value="C:endoplasmic reticulum exit site"/>
    <property type="evidence" value="ECO:0007669"/>
    <property type="project" value="TreeGrafter"/>
</dbReference>
<dbReference type="SUPFAM" id="SSF53300">
    <property type="entry name" value="vWA-like"/>
    <property type="match status" value="1"/>
</dbReference>
<dbReference type="Pfam" id="PF08033">
    <property type="entry name" value="Sec23_BS"/>
    <property type="match status" value="1"/>
</dbReference>
<dbReference type="GO" id="GO:0006886">
    <property type="term" value="P:intracellular protein transport"/>
    <property type="evidence" value="ECO:0007669"/>
    <property type="project" value="InterPro"/>
</dbReference>
<feature type="domain" description="Gelsolin-like" evidence="13">
    <location>
        <begin position="1085"/>
        <end position="1119"/>
    </location>
</feature>
<evidence type="ECO:0000256" key="8">
    <source>
        <dbReference type="ARBA" id="ARBA00022892"/>
    </source>
</evidence>
<dbReference type="PANTHER" id="PTHR13803">
    <property type="entry name" value="SEC24-RELATED PROTEIN"/>
    <property type="match status" value="1"/>
</dbReference>
<dbReference type="GO" id="GO:0008270">
    <property type="term" value="F:zinc ion binding"/>
    <property type="evidence" value="ECO:0007669"/>
    <property type="project" value="InterPro"/>
</dbReference>
<evidence type="ECO:0000313" key="18">
    <source>
        <dbReference type="EMBL" id="CAH0378792.1"/>
    </source>
</evidence>
<dbReference type="InterPro" id="IPR023674">
    <property type="entry name" value="Ribosomal_uL1-like"/>
</dbReference>
<dbReference type="SUPFAM" id="SSF82754">
    <property type="entry name" value="C-terminal, gelsolin-like domain of Sec23/24"/>
    <property type="match status" value="1"/>
</dbReference>
<dbReference type="InterPro" id="IPR006900">
    <property type="entry name" value="Sec23/24_helical_dom"/>
</dbReference>
<dbReference type="Pfam" id="PF04811">
    <property type="entry name" value="Sec23_trunk"/>
    <property type="match status" value="1"/>
</dbReference>
<evidence type="ECO:0000256" key="2">
    <source>
        <dbReference type="ARBA" id="ARBA00004496"/>
    </source>
</evidence>
<dbReference type="Gene3D" id="3.40.20.10">
    <property type="entry name" value="Severin"/>
    <property type="match status" value="1"/>
</dbReference>
<evidence type="ECO:0000256" key="1">
    <source>
        <dbReference type="ARBA" id="ARBA00004394"/>
    </source>
</evidence>
<dbReference type="InterPro" id="IPR016095">
    <property type="entry name" value="Ribosomal_uL1_3-a/b-sand"/>
</dbReference>
<keyword evidence="11" id="KW-0472">Membrane</keyword>
<dbReference type="SUPFAM" id="SSF56808">
    <property type="entry name" value="Ribosomal protein L1"/>
    <property type="match status" value="1"/>
</dbReference>
<evidence type="ECO:0000256" key="10">
    <source>
        <dbReference type="ARBA" id="ARBA00023034"/>
    </source>
</evidence>
<dbReference type="GO" id="GO:0005789">
    <property type="term" value="C:endoplasmic reticulum membrane"/>
    <property type="evidence" value="ECO:0007669"/>
    <property type="project" value="UniProtKB-SubCell"/>
</dbReference>
<dbReference type="InterPro" id="IPR050550">
    <property type="entry name" value="SEC23_SEC24_subfamily"/>
</dbReference>
<dbReference type="InterPro" id="IPR036174">
    <property type="entry name" value="Znf_Sec23_Sec24_sf"/>
</dbReference>
<evidence type="ECO:0000256" key="7">
    <source>
        <dbReference type="ARBA" id="ARBA00022824"/>
    </source>
</evidence>
<feature type="compositionally biased region" description="Low complexity" evidence="12">
    <location>
        <begin position="266"/>
        <end position="304"/>
    </location>
</feature>
<feature type="compositionally biased region" description="Pro residues" evidence="12">
    <location>
        <begin position="305"/>
        <end position="317"/>
    </location>
</feature>
<dbReference type="AlphaFoldDB" id="A0A8J2SWF0"/>
<dbReference type="Proteomes" id="UP000789595">
    <property type="component" value="Unassembled WGS sequence"/>
</dbReference>
<keyword evidence="10" id="KW-0333">Golgi apparatus</keyword>
<evidence type="ECO:0000313" key="19">
    <source>
        <dbReference type="Proteomes" id="UP000789595"/>
    </source>
</evidence>
<dbReference type="InterPro" id="IPR006896">
    <property type="entry name" value="Sec23/24_trunk_dom"/>
</dbReference>
<feature type="domain" description="Sec23/Sec24 trunk" evidence="15">
    <location>
        <begin position="593"/>
        <end position="841"/>
    </location>
</feature>
<organism evidence="18 19">
    <name type="scientific">Pelagomonas calceolata</name>
    <dbReference type="NCBI Taxonomy" id="35677"/>
    <lineage>
        <taxon>Eukaryota</taxon>
        <taxon>Sar</taxon>
        <taxon>Stramenopiles</taxon>
        <taxon>Ochrophyta</taxon>
        <taxon>Pelagophyceae</taxon>
        <taxon>Pelagomonadales</taxon>
        <taxon>Pelagomonadaceae</taxon>
        <taxon>Pelagomonas</taxon>
    </lineage>
</organism>
<keyword evidence="7" id="KW-0256">Endoplasmic reticulum</keyword>
<reference evidence="18" key="1">
    <citation type="submission" date="2021-11" db="EMBL/GenBank/DDBJ databases">
        <authorList>
            <consortium name="Genoscope - CEA"/>
            <person name="William W."/>
        </authorList>
    </citation>
    <scope>NUCLEOTIDE SEQUENCE</scope>
</reference>
<evidence type="ECO:0000256" key="12">
    <source>
        <dbReference type="SAM" id="MobiDB-lite"/>
    </source>
</evidence>
<sequence length="1210" mass="129513">MAEQHLDSKQVRKAVKALLGHRQQKNTLDLDAAAFTLQVGLKKAPVDPSPKPRLIPLPHRVRNDAGDRRGCLIVKDADKPWLKALLLDGERPGAKTTRTKLDEGIHKVLALSKLRTSYKQFKDRRELRDRFDDFYCDDRVVPMLGKLLGKSFFDRKRQPISVRVTRGPESLREQLRKADSCARFVLKEGTCAALVCATTDLNEKEIVENAVAACDGLVSCVPKKWRNVQSVVLKLPDSASLPVFAGAPAAPRSYAPPAARPPAAPAAPRGLAPPATAPARGFAPQAPRAPAAPRGLAPPATAPARGPPMGAPRPPMGAAPARGPPMGAAPPMSAPPARGPQAAFHQVPARAAQPPTAQFGQMRVADGAPPPPGPPRGPPSRSGSMVSAPSQQAPKTFQGYAPAAEGGYVPTAPGGAAAPPGAAQPSRSRADILASPRGSMSQPALPAAPMSMPAPQVEIDESSQCDGRYMRCSVKTLPSTAQVASASKLPLGVVCQPMALDSQQDAPLDVVNFGSTGIVRCKKCRAYVNPFVAWVNNGRQWRCNVCGFSNDVPNSYFCQLDERGRRRDRDQRPELSKGSVELVAPGEYMVRPPQPPVYVFAVDVSAPSVASGLVNVAASTIKKCLDSLPGAPRTQVAVVTYDSSVHFYNLKASLKQPSMLTVPDLTDLFVPLPDDLLVNLAESRESIDMLLDSLPQMHSGSPSPASCLGAALTAAYRVMGHVGGKLCVFQSQLPNCGEAALKNRENPRAYGTDGERMLLLAEQSKGKSPEQTTASWYETRAIEFSRLQIGVELFVAPPTNAYVDLATLALLPKITAGQLYYYPQFSSKKDAAKLEAELTRALTRPTGFEAVMRVRCTRGLRVSAFRGNYYVRGHDLLALPNCTPESVFALEIAHDAEAPLTAGAASVQASLLYTTSSGERRIRVHTLVLPTSPDVGVVAASADVDVVANLLAKASVEATLKAGLDAARSRLQQRCIDVVAACRHGRSSASVGGYGAPAVRGAPAAPQTPSQPPKLPESLQLLPLYCMALLKSAAFRGGADVRADERSYTLQRLDGMAPEQTRSFVYPRLFALHKLPPSQTPFAFPPPLNLSAESISSDGIYLLDDSLQLMVWVGGASDPKLCDSLFLQDPSDGRVMMKPDPGGDSPLSRACKVIAELRKTRPAYLALEIIREGDPQRQPVFFRHLVEDHASFPGGQYSYQEFMAHVSRHA</sequence>
<dbReference type="InterPro" id="IPR006895">
    <property type="entry name" value="Znf_Sec23_Sec24"/>
</dbReference>
<feature type="region of interest" description="Disordered" evidence="12">
    <location>
        <begin position="251"/>
        <end position="394"/>
    </location>
</feature>
<dbReference type="GO" id="GO:0000139">
    <property type="term" value="C:Golgi membrane"/>
    <property type="evidence" value="ECO:0007669"/>
    <property type="project" value="UniProtKB-SubCell"/>
</dbReference>
<keyword evidence="5" id="KW-0813">Transport</keyword>
<dbReference type="GO" id="GO:0000149">
    <property type="term" value="F:SNARE binding"/>
    <property type="evidence" value="ECO:0007669"/>
    <property type="project" value="TreeGrafter"/>
</dbReference>
<evidence type="ECO:0000256" key="11">
    <source>
        <dbReference type="ARBA" id="ARBA00023136"/>
    </source>
</evidence>
<dbReference type="InterPro" id="IPR036180">
    <property type="entry name" value="Gelsolin-like_dom_sf"/>
</dbReference>
<dbReference type="Gene3D" id="3.40.50.410">
    <property type="entry name" value="von Willebrand factor, type A domain"/>
    <property type="match status" value="1"/>
</dbReference>
<feature type="domain" description="Sec23/Sec24 helical" evidence="16">
    <location>
        <begin position="943"/>
        <end position="1060"/>
    </location>
</feature>
<dbReference type="SUPFAM" id="SSF81995">
    <property type="entry name" value="beta-sandwich domain of Sec23/24"/>
    <property type="match status" value="1"/>
</dbReference>
<comment type="similarity">
    <text evidence="4">Belongs to the SEC23/SEC24 family. SEC24 subfamily.</text>
</comment>
<protein>
    <recommendedName>
        <fullName evidence="20">Protein transport protein SEC24</fullName>
    </recommendedName>
</protein>
<dbReference type="SUPFAM" id="SSF82919">
    <property type="entry name" value="Zn-finger domain of Sec23/24"/>
    <property type="match status" value="1"/>
</dbReference>
<evidence type="ECO:0008006" key="20">
    <source>
        <dbReference type="Google" id="ProtNLM"/>
    </source>
</evidence>
<evidence type="ECO:0000256" key="6">
    <source>
        <dbReference type="ARBA" id="ARBA00022490"/>
    </source>
</evidence>